<keyword evidence="2" id="KW-1185">Reference proteome</keyword>
<dbReference type="AlphaFoldDB" id="A0A8X6IU47"/>
<protein>
    <submittedName>
        <fullName evidence="1">Uncharacterized protein</fullName>
    </submittedName>
</protein>
<dbReference type="EMBL" id="BMAW01047392">
    <property type="protein sequence ID" value="GFS60523.1"/>
    <property type="molecule type" value="Genomic_DNA"/>
</dbReference>
<dbReference type="Proteomes" id="UP000887013">
    <property type="component" value="Unassembled WGS sequence"/>
</dbReference>
<proteinExistence type="predicted"/>
<comment type="caution">
    <text evidence="1">The sequence shown here is derived from an EMBL/GenBank/DDBJ whole genome shotgun (WGS) entry which is preliminary data.</text>
</comment>
<sequence length="62" mass="7128">KLLVLVAIKLLTKKTTLLNRRLDYTKRLTDIEIEHGTPADDPATLNLLEQRNVLEEEISRTT</sequence>
<gene>
    <name evidence="1" type="ORF">NPIL_669411</name>
</gene>
<feature type="non-terminal residue" evidence="1">
    <location>
        <position position="1"/>
    </location>
</feature>
<reference evidence="1" key="1">
    <citation type="submission" date="2020-08" db="EMBL/GenBank/DDBJ databases">
        <title>Multicomponent nature underlies the extraordinary mechanical properties of spider dragline silk.</title>
        <authorList>
            <person name="Kono N."/>
            <person name="Nakamura H."/>
            <person name="Mori M."/>
            <person name="Yoshida Y."/>
            <person name="Ohtoshi R."/>
            <person name="Malay A.D."/>
            <person name="Moran D.A.P."/>
            <person name="Tomita M."/>
            <person name="Numata K."/>
            <person name="Arakawa K."/>
        </authorList>
    </citation>
    <scope>NUCLEOTIDE SEQUENCE</scope>
</reference>
<accession>A0A8X6IU47</accession>
<evidence type="ECO:0000313" key="2">
    <source>
        <dbReference type="Proteomes" id="UP000887013"/>
    </source>
</evidence>
<evidence type="ECO:0000313" key="1">
    <source>
        <dbReference type="EMBL" id="GFS60523.1"/>
    </source>
</evidence>
<feature type="non-terminal residue" evidence="1">
    <location>
        <position position="62"/>
    </location>
</feature>
<organism evidence="1 2">
    <name type="scientific">Nephila pilipes</name>
    <name type="common">Giant wood spider</name>
    <name type="synonym">Nephila maculata</name>
    <dbReference type="NCBI Taxonomy" id="299642"/>
    <lineage>
        <taxon>Eukaryota</taxon>
        <taxon>Metazoa</taxon>
        <taxon>Ecdysozoa</taxon>
        <taxon>Arthropoda</taxon>
        <taxon>Chelicerata</taxon>
        <taxon>Arachnida</taxon>
        <taxon>Araneae</taxon>
        <taxon>Araneomorphae</taxon>
        <taxon>Entelegynae</taxon>
        <taxon>Araneoidea</taxon>
        <taxon>Nephilidae</taxon>
        <taxon>Nephila</taxon>
    </lineage>
</organism>
<name>A0A8X6IU47_NEPPI</name>